<dbReference type="AlphaFoldDB" id="A0A1D8INV7"/>
<dbReference type="Gene3D" id="1.10.150.130">
    <property type="match status" value="1"/>
</dbReference>
<dbReference type="InterPro" id="IPR010998">
    <property type="entry name" value="Integrase_recombinase_N"/>
</dbReference>
<evidence type="ECO:0000256" key="1">
    <source>
        <dbReference type="ARBA" id="ARBA00023125"/>
    </source>
</evidence>
<dbReference type="GO" id="GO:0003677">
    <property type="term" value="F:DNA binding"/>
    <property type="evidence" value="ECO:0007669"/>
    <property type="project" value="UniProtKB-KW"/>
</dbReference>
<dbReference type="Proteomes" id="UP000095401">
    <property type="component" value="Chromosome"/>
</dbReference>
<reference evidence="3" key="1">
    <citation type="submission" date="2016-09" db="EMBL/GenBank/DDBJ databases">
        <title>Acidihalobacter prosperus F5.</title>
        <authorList>
            <person name="Khaleque H.N."/>
            <person name="Ramsay J.P."/>
            <person name="Kaksonen A.H."/>
            <person name="Boxall N.J."/>
            <person name="Watkin E.L.J."/>
        </authorList>
    </citation>
    <scope>NUCLEOTIDE SEQUENCE [LARGE SCALE GENOMIC DNA]</scope>
    <source>
        <strain evidence="3">F5</strain>
    </source>
</reference>
<evidence type="ECO:0000313" key="3">
    <source>
        <dbReference type="Proteomes" id="UP000095401"/>
    </source>
</evidence>
<dbReference type="KEGG" id="aprs:BI364_09030"/>
<proteinExistence type="predicted"/>
<protein>
    <recommendedName>
        <fullName evidence="4">Integrase</fullName>
    </recommendedName>
</protein>
<evidence type="ECO:0000313" key="2">
    <source>
        <dbReference type="EMBL" id="AOU98085.1"/>
    </source>
</evidence>
<dbReference type="SUPFAM" id="SSF56349">
    <property type="entry name" value="DNA breaking-rejoining enzymes"/>
    <property type="match status" value="1"/>
</dbReference>
<dbReference type="EMBL" id="CP017415">
    <property type="protein sequence ID" value="AOU98085.1"/>
    <property type="molecule type" value="Genomic_DNA"/>
</dbReference>
<organism evidence="2 3">
    <name type="scientific">Acidihalobacter yilgarnensis</name>
    <dbReference type="NCBI Taxonomy" id="2819280"/>
    <lineage>
        <taxon>Bacteria</taxon>
        <taxon>Pseudomonadati</taxon>
        <taxon>Pseudomonadota</taxon>
        <taxon>Gammaproteobacteria</taxon>
        <taxon>Chromatiales</taxon>
        <taxon>Ectothiorhodospiraceae</taxon>
        <taxon>Acidihalobacter</taxon>
    </lineage>
</organism>
<evidence type="ECO:0008006" key="4">
    <source>
        <dbReference type="Google" id="ProtNLM"/>
    </source>
</evidence>
<sequence>MLRNITPSDLAAWRDRRLKQVSPGTVLREWNFLSNAFSIGLREGAWAKENPLTRVRKLATPLARNNRLSTDGIERLIAIETVIQAGDLAGLTWPSIGKGACPSPYDQEWPLRDVSLSKRALGLIDQMWPSTG</sequence>
<name>A0A1D8INV7_9GAMM</name>
<gene>
    <name evidence="2" type="ORF">BI364_09030</name>
</gene>
<keyword evidence="1" id="KW-0238">DNA-binding</keyword>
<keyword evidence="3" id="KW-1185">Reference proteome</keyword>
<dbReference type="InterPro" id="IPR011010">
    <property type="entry name" value="DNA_brk_join_enz"/>
</dbReference>
<accession>A0A1D8INV7</accession>